<keyword evidence="7" id="KW-0812">Transmembrane</keyword>
<feature type="domain" description="Response regulatory" evidence="9">
    <location>
        <begin position="486"/>
        <end position="603"/>
    </location>
</feature>
<dbReference type="PANTHER" id="PTHR43047:SF72">
    <property type="entry name" value="OSMOSENSING HISTIDINE PROTEIN KINASE SLN1"/>
    <property type="match status" value="1"/>
</dbReference>
<keyword evidence="7" id="KW-0472">Membrane</keyword>
<organism evidence="10 11">
    <name type="scientific">Chitinophaga fulva</name>
    <dbReference type="NCBI Taxonomy" id="2728842"/>
    <lineage>
        <taxon>Bacteria</taxon>
        <taxon>Pseudomonadati</taxon>
        <taxon>Bacteroidota</taxon>
        <taxon>Chitinophagia</taxon>
        <taxon>Chitinophagales</taxon>
        <taxon>Chitinophagaceae</taxon>
        <taxon>Chitinophaga</taxon>
    </lineage>
</organism>
<dbReference type="Proteomes" id="UP000583266">
    <property type="component" value="Unassembled WGS sequence"/>
</dbReference>
<dbReference type="GO" id="GO:0005886">
    <property type="term" value="C:plasma membrane"/>
    <property type="evidence" value="ECO:0007669"/>
    <property type="project" value="TreeGrafter"/>
</dbReference>
<protein>
    <recommendedName>
        <fullName evidence="2">histidine kinase</fullName>
        <ecNumber evidence="2">2.7.13.3</ecNumber>
    </recommendedName>
</protein>
<dbReference type="InterPro" id="IPR001789">
    <property type="entry name" value="Sig_transdc_resp-reg_receiver"/>
</dbReference>
<comment type="catalytic activity">
    <reaction evidence="1">
        <text>ATP + protein L-histidine = ADP + protein N-phospho-L-histidine.</text>
        <dbReference type="EC" id="2.7.13.3"/>
    </reaction>
</comment>
<evidence type="ECO:0000313" key="11">
    <source>
        <dbReference type="Proteomes" id="UP000583266"/>
    </source>
</evidence>
<keyword evidence="7" id="KW-1133">Transmembrane helix</keyword>
<feature type="transmembrane region" description="Helical" evidence="7">
    <location>
        <begin position="55"/>
        <end position="76"/>
    </location>
</feature>
<feature type="domain" description="Histidine kinase" evidence="8">
    <location>
        <begin position="228"/>
        <end position="464"/>
    </location>
</feature>
<keyword evidence="3" id="KW-0808">Transferase</keyword>
<dbReference type="AlphaFoldDB" id="A0A848GP56"/>
<gene>
    <name evidence="10" type="ORF">HHL17_23970</name>
</gene>
<reference evidence="10 11" key="1">
    <citation type="submission" date="2020-04" db="EMBL/GenBank/DDBJ databases">
        <title>Chitinophaga sp. G-6-1-13 sp. nov., isolated from soil.</title>
        <authorList>
            <person name="Dahal R.H."/>
            <person name="Chaudhary D.K."/>
        </authorList>
    </citation>
    <scope>NUCLEOTIDE SEQUENCE [LARGE SCALE GENOMIC DNA]</scope>
    <source>
        <strain evidence="10 11">G-6-1-13</strain>
    </source>
</reference>
<keyword evidence="4" id="KW-0418">Kinase</keyword>
<dbReference type="GO" id="GO:0009927">
    <property type="term" value="F:histidine phosphotransfer kinase activity"/>
    <property type="evidence" value="ECO:0007669"/>
    <property type="project" value="TreeGrafter"/>
</dbReference>
<dbReference type="PROSITE" id="PS50109">
    <property type="entry name" value="HIS_KIN"/>
    <property type="match status" value="1"/>
</dbReference>
<keyword evidence="6" id="KW-0175">Coiled coil</keyword>
<evidence type="ECO:0000256" key="5">
    <source>
        <dbReference type="PROSITE-ProRule" id="PRU00169"/>
    </source>
</evidence>
<feature type="transmembrane region" description="Helical" evidence="7">
    <location>
        <begin position="159"/>
        <end position="179"/>
    </location>
</feature>
<evidence type="ECO:0000313" key="10">
    <source>
        <dbReference type="EMBL" id="NML40276.1"/>
    </source>
</evidence>
<evidence type="ECO:0000256" key="3">
    <source>
        <dbReference type="ARBA" id="ARBA00022679"/>
    </source>
</evidence>
<dbReference type="PRINTS" id="PR00344">
    <property type="entry name" value="BCTRLSENSOR"/>
</dbReference>
<feature type="transmembrane region" description="Helical" evidence="7">
    <location>
        <begin position="109"/>
        <end position="139"/>
    </location>
</feature>
<dbReference type="CDD" id="cd00156">
    <property type="entry name" value="REC"/>
    <property type="match status" value="1"/>
</dbReference>
<dbReference type="EC" id="2.7.13.3" evidence="2"/>
<dbReference type="SMART" id="SM00448">
    <property type="entry name" value="REC"/>
    <property type="match status" value="1"/>
</dbReference>
<dbReference type="Pfam" id="PF02518">
    <property type="entry name" value="HATPase_c"/>
    <property type="match status" value="1"/>
</dbReference>
<dbReference type="InterPro" id="IPR011006">
    <property type="entry name" value="CheY-like_superfamily"/>
</dbReference>
<dbReference type="InterPro" id="IPR004358">
    <property type="entry name" value="Sig_transdc_His_kin-like_C"/>
</dbReference>
<accession>A0A848GP56</accession>
<dbReference type="RefSeq" id="WP_169227385.1">
    <property type="nucleotide sequence ID" value="NZ_JABBGC010000003.1"/>
</dbReference>
<feature type="transmembrane region" description="Helical" evidence="7">
    <location>
        <begin position="26"/>
        <end position="49"/>
    </location>
</feature>
<sequence length="613" mass="68333">MHQTILPSIINLGTARLTAEHQCRIIVVNTLSLMTALMASTMGTFIFVFTGDVGVLVAAWLEAILFSVFILLNYLHWDGVARVSFMVIHNIAILYFGVCRGLIVEEELLTVFLVLVSLLIFAHLWQSLAWSLFSIILLFLGKANQRFGFYPTEPLKGTLFHDLGTVAILMMIFCVIYFYKKYWTLLNRQLDETNKGLEEEVLRQTAQLRKVNEDLETANENIRRFTQMFCHDVRDELFRHQGLSSAVINKIRGHSDSFETIVQSTDLEKLLSPSIDLDNLVATIETLHDIGNNVYGMIRNALDLRRIDAGTFGETELENIYLIEWCHELLRTPRYTAGKRGVAIDLLTKPGLPTCLKSSRILLERAVKNLLSNAVKFSPENGRVTLRLQTDGANLLIDVIDQGPGIKDEDIDRIFQLYVTDGEGVGLGLYIALNAVTHLNGEILVNPGGNKTGSIFRISLPMTSCEEYKPSMKIDMGASQLLQGAKILVVDDNHLNRMLLSLAVKKLGCVSFVAKSGGECLDLVSEIQPHLILLDAKMPGMSGLDTLKILRMNKNANVAGVPVLIVTADEFVESENEYRRLASDFLYKPYTANAMEAALLAALMMKDIPSSSS</sequence>
<evidence type="ECO:0000259" key="9">
    <source>
        <dbReference type="PROSITE" id="PS50110"/>
    </source>
</evidence>
<dbReference type="Pfam" id="PF00072">
    <property type="entry name" value="Response_reg"/>
    <property type="match status" value="1"/>
</dbReference>
<keyword evidence="11" id="KW-1185">Reference proteome</keyword>
<feature type="coiled-coil region" evidence="6">
    <location>
        <begin position="187"/>
        <end position="228"/>
    </location>
</feature>
<evidence type="ECO:0000256" key="4">
    <source>
        <dbReference type="ARBA" id="ARBA00022777"/>
    </source>
</evidence>
<evidence type="ECO:0000256" key="2">
    <source>
        <dbReference type="ARBA" id="ARBA00012438"/>
    </source>
</evidence>
<dbReference type="InterPro" id="IPR036890">
    <property type="entry name" value="HATPase_C_sf"/>
</dbReference>
<dbReference type="Gene3D" id="3.30.565.10">
    <property type="entry name" value="Histidine kinase-like ATPase, C-terminal domain"/>
    <property type="match status" value="1"/>
</dbReference>
<proteinExistence type="predicted"/>
<keyword evidence="5" id="KW-0597">Phosphoprotein</keyword>
<feature type="modified residue" description="4-aspartylphosphate" evidence="5">
    <location>
        <position position="535"/>
    </location>
</feature>
<evidence type="ECO:0000256" key="7">
    <source>
        <dbReference type="SAM" id="Phobius"/>
    </source>
</evidence>
<dbReference type="Gene3D" id="3.40.50.2300">
    <property type="match status" value="1"/>
</dbReference>
<name>A0A848GP56_9BACT</name>
<evidence type="ECO:0000259" key="8">
    <source>
        <dbReference type="PROSITE" id="PS50109"/>
    </source>
</evidence>
<evidence type="ECO:0000256" key="1">
    <source>
        <dbReference type="ARBA" id="ARBA00000085"/>
    </source>
</evidence>
<dbReference type="SUPFAM" id="SSF55874">
    <property type="entry name" value="ATPase domain of HSP90 chaperone/DNA topoisomerase II/histidine kinase"/>
    <property type="match status" value="1"/>
</dbReference>
<feature type="transmembrane region" description="Helical" evidence="7">
    <location>
        <begin position="83"/>
        <end position="103"/>
    </location>
</feature>
<dbReference type="EMBL" id="JABBGC010000003">
    <property type="protein sequence ID" value="NML40276.1"/>
    <property type="molecule type" value="Genomic_DNA"/>
</dbReference>
<comment type="caution">
    <text evidence="10">The sequence shown here is derived from an EMBL/GenBank/DDBJ whole genome shotgun (WGS) entry which is preliminary data.</text>
</comment>
<evidence type="ECO:0000256" key="6">
    <source>
        <dbReference type="SAM" id="Coils"/>
    </source>
</evidence>
<dbReference type="GO" id="GO:0000155">
    <property type="term" value="F:phosphorelay sensor kinase activity"/>
    <property type="evidence" value="ECO:0007669"/>
    <property type="project" value="TreeGrafter"/>
</dbReference>
<dbReference type="PROSITE" id="PS50110">
    <property type="entry name" value="RESPONSE_REGULATORY"/>
    <property type="match status" value="1"/>
</dbReference>
<dbReference type="InterPro" id="IPR005467">
    <property type="entry name" value="His_kinase_dom"/>
</dbReference>
<dbReference type="SUPFAM" id="SSF52172">
    <property type="entry name" value="CheY-like"/>
    <property type="match status" value="1"/>
</dbReference>
<dbReference type="InterPro" id="IPR003594">
    <property type="entry name" value="HATPase_dom"/>
</dbReference>
<dbReference type="PANTHER" id="PTHR43047">
    <property type="entry name" value="TWO-COMPONENT HISTIDINE PROTEIN KINASE"/>
    <property type="match status" value="1"/>
</dbReference>
<dbReference type="SMART" id="SM00387">
    <property type="entry name" value="HATPase_c"/>
    <property type="match status" value="1"/>
</dbReference>